<dbReference type="Proteomes" id="UP000027222">
    <property type="component" value="Unassembled WGS sequence"/>
</dbReference>
<protein>
    <submittedName>
        <fullName evidence="2">Uncharacterized protein</fullName>
    </submittedName>
</protein>
<feature type="region of interest" description="Disordered" evidence="1">
    <location>
        <begin position="74"/>
        <end position="96"/>
    </location>
</feature>
<reference evidence="3" key="1">
    <citation type="journal article" date="2014" name="Proc. Natl. Acad. Sci. U.S.A.">
        <title>Extensive sampling of basidiomycete genomes demonstrates inadequacy of the white-rot/brown-rot paradigm for wood decay fungi.</title>
        <authorList>
            <person name="Riley R."/>
            <person name="Salamov A.A."/>
            <person name="Brown D.W."/>
            <person name="Nagy L.G."/>
            <person name="Floudas D."/>
            <person name="Held B.W."/>
            <person name="Levasseur A."/>
            <person name="Lombard V."/>
            <person name="Morin E."/>
            <person name="Otillar R."/>
            <person name="Lindquist E.A."/>
            <person name="Sun H."/>
            <person name="LaButti K.M."/>
            <person name="Schmutz J."/>
            <person name="Jabbour D."/>
            <person name="Luo H."/>
            <person name="Baker S.E."/>
            <person name="Pisabarro A.G."/>
            <person name="Walton J.D."/>
            <person name="Blanchette R.A."/>
            <person name="Henrissat B."/>
            <person name="Martin F."/>
            <person name="Cullen D."/>
            <person name="Hibbett D.S."/>
            <person name="Grigoriev I.V."/>
        </authorList>
    </citation>
    <scope>NUCLEOTIDE SEQUENCE [LARGE SCALE GENOMIC DNA]</scope>
    <source>
        <strain evidence="3">CBS 339.88</strain>
    </source>
</reference>
<name>A0A067SJ21_GALM3</name>
<gene>
    <name evidence="2" type="ORF">GALMADRAFT_147642</name>
</gene>
<sequence>MPRRSKSGKLGVEKLEKNANIARAIEELKKVNLTRSIGEEIQAEAAPFVAPTAPSSPMDCSADNGSIGEGLMPVEDSDTAPDMGVQEPPSVPSHDDPVVMFGPTLPCEYIKIIPHPHSPNPTTRIIALNANTSLCHSERSNYMPKPDPYPWAPFKNLSDFEYTETAIMGLLPKWIVDKQLKGLNSNWADKSHLTIKNFKEMNEVLSRARKYFVQFKRDVVSATYQGKIYNFNFEYRDPWEWILSVIQDESLAPMAMWNAVQKFFCAGTHQERIYDEPNTADTWWDIDSELPDSDIFPHSYLPLHFWLDKGMVTRRVKKHPMLLRPAWLPRQIRNASGNGGGVLIGYMPVIEDPSDPKGRSAAEKEEFSHFKREVYQKVLKKVFSSLKQRSNHGEAYRCADGITRVLYPGILIESQDAEEAAYFCGCRAASANHPCPKCLVSQNDLHRISETFELRKTKVAKEKILIDNGMHNIEHFLWDFRFSDPYRAYSYDTLHSDDLGKWGKHLWLLTLDVLEKYSVKGKVTQRMAIFPRWNNLKHFNHVTTTHFTDGQAFYDILKCILPCIVDFLPKNSVLVHCIRAYLKFRILVGLRCMTESRLEWLQEALSIYQRCCDEVSQEYGKSFDFLKQHAAHYVEKDIRDKGTVDNFSTRVGEGFQQEAAQAFEQTNMKDAEHQLCAIDEKQEAISRIRMAIDDDKRACLGLDSLEDARKSEASLALESESSKTWRLRSPEGKKTNLRVMDVNLAKCDRQYVALDERLRDFVACNIPEEAVQLCFEDDIYAQRYKCVVLKYQAVEDWTEGTDIMRCNADFHGRPRYDCVIVHDDAQTLSVARLYDIFRCWLPSGKIIDLALVRRFSGSRWKPRTVWDGCRVLDEDSDTTLVQLDYLLRGALVCPVSEKAKERSYYFIDSVDPDIFLRENGGNC</sequence>
<dbReference type="STRING" id="685588.A0A067SJ21"/>
<keyword evidence="3" id="KW-1185">Reference proteome</keyword>
<dbReference type="AlphaFoldDB" id="A0A067SJ21"/>
<dbReference type="OrthoDB" id="3239511at2759"/>
<evidence type="ECO:0000313" key="2">
    <source>
        <dbReference type="EMBL" id="KDR66778.1"/>
    </source>
</evidence>
<evidence type="ECO:0000256" key="1">
    <source>
        <dbReference type="SAM" id="MobiDB-lite"/>
    </source>
</evidence>
<proteinExistence type="predicted"/>
<dbReference type="EMBL" id="KL142420">
    <property type="protein sequence ID" value="KDR66778.1"/>
    <property type="molecule type" value="Genomic_DNA"/>
</dbReference>
<dbReference type="InterPro" id="IPR041078">
    <property type="entry name" value="Plavaka"/>
</dbReference>
<evidence type="ECO:0000313" key="3">
    <source>
        <dbReference type="Proteomes" id="UP000027222"/>
    </source>
</evidence>
<dbReference type="HOGENOM" id="CLU_009122_0_0_1"/>
<dbReference type="Pfam" id="PF18759">
    <property type="entry name" value="Plavaka"/>
    <property type="match status" value="1"/>
</dbReference>
<organism evidence="2 3">
    <name type="scientific">Galerina marginata (strain CBS 339.88)</name>
    <dbReference type="NCBI Taxonomy" id="685588"/>
    <lineage>
        <taxon>Eukaryota</taxon>
        <taxon>Fungi</taxon>
        <taxon>Dikarya</taxon>
        <taxon>Basidiomycota</taxon>
        <taxon>Agaricomycotina</taxon>
        <taxon>Agaricomycetes</taxon>
        <taxon>Agaricomycetidae</taxon>
        <taxon>Agaricales</taxon>
        <taxon>Agaricineae</taxon>
        <taxon>Strophariaceae</taxon>
        <taxon>Galerina</taxon>
    </lineage>
</organism>
<accession>A0A067SJ21</accession>